<dbReference type="SUPFAM" id="SSF52833">
    <property type="entry name" value="Thioredoxin-like"/>
    <property type="match status" value="1"/>
</dbReference>
<evidence type="ECO:0000313" key="5">
    <source>
        <dbReference type="Proteomes" id="UP000236319"/>
    </source>
</evidence>
<dbReference type="InterPro" id="IPR036869">
    <property type="entry name" value="J_dom_sf"/>
</dbReference>
<gene>
    <name evidence="4" type="ORF">BOVATA_022800</name>
</gene>
<dbReference type="CDD" id="cd06257">
    <property type="entry name" value="DnaJ"/>
    <property type="match status" value="1"/>
</dbReference>
<accession>A0A2H6KCS5</accession>
<feature type="transmembrane region" description="Helical" evidence="2">
    <location>
        <begin position="40"/>
        <end position="59"/>
    </location>
</feature>
<evidence type="ECO:0000259" key="3">
    <source>
        <dbReference type="PROSITE" id="PS50076"/>
    </source>
</evidence>
<dbReference type="InterPro" id="IPR036249">
    <property type="entry name" value="Thioredoxin-like_sf"/>
</dbReference>
<keyword evidence="2" id="KW-0812">Transmembrane</keyword>
<dbReference type="Proteomes" id="UP000236319">
    <property type="component" value="Unassembled WGS sequence"/>
</dbReference>
<comment type="caution">
    <text evidence="4">The sequence shown here is derived from an EMBL/GenBank/DDBJ whole genome shotgun (WGS) entry which is preliminary data.</text>
</comment>
<organism evidence="4 5">
    <name type="scientific">Babesia ovata</name>
    <dbReference type="NCBI Taxonomy" id="189622"/>
    <lineage>
        <taxon>Eukaryota</taxon>
        <taxon>Sar</taxon>
        <taxon>Alveolata</taxon>
        <taxon>Apicomplexa</taxon>
        <taxon>Aconoidasida</taxon>
        <taxon>Piroplasmida</taxon>
        <taxon>Babesiidae</taxon>
        <taxon>Babesia</taxon>
    </lineage>
</organism>
<dbReference type="RefSeq" id="XP_028867030.1">
    <property type="nucleotide sequence ID" value="XM_029011197.1"/>
</dbReference>
<sequence length="563" mass="63458">MEPTARKRNSAGGNADSKQPRPKKTTKKSSFSLARFYRDYGLVLWLIGIVLLGLVLKYFEDKHHSMQNFTDFGEDIYKVMGISRSASDAEIKTVYRQLNHKWHPDKNPNCADCKEKFMKLKAAYKILSNPQLKKLYDKTNGRTVDVISSSTTELTHENYDELVRNSNDVWVIQVYSDDLYECHQFSKHWEEAANSLGHFANFGRISMLLNPKAAKKLRVKLQLLPAVLMMFPGGGYDLFPQEAMRSFKHFKDYFVQVYPAKVATCKDQAEFKQKAEAVAGRPALMFRNDGDNRPAPLAIRHLALKYKWAFDAYWTSSVVPAHEDKVFIDDLMGASKGHSNLVATTAIFQLRSDLDALVMWYGADRTGLIATAPYSRGQIGPLVECIESMLVLAYPPLELSSETFNHLCKIPGSTRDRFCVVVVGDAHKTFDEKKVLERLAQFVHGARIGSVFSNEFSDPEASGASVPTADVQLVRLPESQSTPKIREVVESGVILLDAARNKFCTVVSEDKRFECGVQGDLSWVGDVAEGAFDTLAWHDTKQGFGGNFEEVCLKSNRSWYKFF</sequence>
<dbReference type="VEuPathDB" id="PiroplasmaDB:BOVATA_022800"/>
<keyword evidence="5" id="KW-1185">Reference proteome</keyword>
<dbReference type="OrthoDB" id="10250354at2759"/>
<dbReference type="SMART" id="SM00271">
    <property type="entry name" value="DnaJ"/>
    <property type="match status" value="1"/>
</dbReference>
<evidence type="ECO:0000256" key="2">
    <source>
        <dbReference type="SAM" id="Phobius"/>
    </source>
</evidence>
<keyword evidence="2" id="KW-1133">Transmembrane helix</keyword>
<name>A0A2H6KCS5_9APIC</name>
<dbReference type="InterPro" id="IPR001623">
    <property type="entry name" value="DnaJ_domain"/>
</dbReference>
<dbReference type="Gene3D" id="1.10.287.110">
    <property type="entry name" value="DnaJ domain"/>
    <property type="match status" value="1"/>
</dbReference>
<dbReference type="InterPro" id="IPR052448">
    <property type="entry name" value="DnaJ_C16_autophagy_reg"/>
</dbReference>
<dbReference type="PANTHER" id="PTHR44303">
    <property type="entry name" value="DNAJ HOMOLOG SUBFAMILY C MEMBER 16"/>
    <property type="match status" value="1"/>
</dbReference>
<protein>
    <submittedName>
        <fullName evidence="4">Domain containing protein</fullName>
    </submittedName>
</protein>
<feature type="region of interest" description="Disordered" evidence="1">
    <location>
        <begin position="1"/>
        <end position="26"/>
    </location>
</feature>
<feature type="domain" description="J" evidence="3">
    <location>
        <begin position="75"/>
        <end position="140"/>
    </location>
</feature>
<keyword evidence="2" id="KW-0472">Membrane</keyword>
<dbReference type="GeneID" id="39874557"/>
<evidence type="ECO:0000256" key="1">
    <source>
        <dbReference type="SAM" id="MobiDB-lite"/>
    </source>
</evidence>
<dbReference type="Gene3D" id="3.40.30.10">
    <property type="entry name" value="Glutaredoxin"/>
    <property type="match status" value="1"/>
</dbReference>
<dbReference type="AlphaFoldDB" id="A0A2H6KCS5"/>
<dbReference type="EMBL" id="BDSA01000002">
    <property type="protein sequence ID" value="GBE60787.1"/>
    <property type="molecule type" value="Genomic_DNA"/>
</dbReference>
<dbReference type="PROSITE" id="PS50076">
    <property type="entry name" value="DNAJ_2"/>
    <property type="match status" value="1"/>
</dbReference>
<dbReference type="PRINTS" id="PR00625">
    <property type="entry name" value="JDOMAIN"/>
</dbReference>
<reference evidence="4 5" key="1">
    <citation type="journal article" date="2017" name="BMC Genomics">
        <title>Whole-genome assembly of Babesia ovata and comparative genomics between closely related pathogens.</title>
        <authorList>
            <person name="Yamagishi J."/>
            <person name="Asada M."/>
            <person name="Hakimi H."/>
            <person name="Tanaka T.Q."/>
            <person name="Sugimoto C."/>
            <person name="Kawazu S."/>
        </authorList>
    </citation>
    <scope>NUCLEOTIDE SEQUENCE [LARGE SCALE GENOMIC DNA]</scope>
    <source>
        <strain evidence="4 5">Miyake</strain>
    </source>
</reference>
<dbReference type="PANTHER" id="PTHR44303:SF2">
    <property type="entry name" value="DNAJ HOMOLOG SUBFAMILY C MEMBER 16"/>
    <property type="match status" value="1"/>
</dbReference>
<dbReference type="Pfam" id="PF00226">
    <property type="entry name" value="DnaJ"/>
    <property type="match status" value="1"/>
</dbReference>
<evidence type="ECO:0000313" key="4">
    <source>
        <dbReference type="EMBL" id="GBE60787.1"/>
    </source>
</evidence>
<dbReference type="SUPFAM" id="SSF46565">
    <property type="entry name" value="Chaperone J-domain"/>
    <property type="match status" value="1"/>
</dbReference>
<proteinExistence type="predicted"/>